<feature type="region of interest" description="Disordered" evidence="1">
    <location>
        <begin position="1"/>
        <end position="30"/>
    </location>
</feature>
<accession>A0ABR3QFV7</accession>
<reference evidence="2 3" key="1">
    <citation type="submission" date="2023-08" db="EMBL/GenBank/DDBJ databases">
        <title>Annotated Genome Sequence of Vanrija albida AlHP1.</title>
        <authorList>
            <person name="Herzog R."/>
        </authorList>
    </citation>
    <scope>NUCLEOTIDE SEQUENCE [LARGE SCALE GENOMIC DNA]</scope>
    <source>
        <strain evidence="2 3">AlHP1</strain>
    </source>
</reference>
<name>A0ABR3QFV7_9TREE</name>
<dbReference type="RefSeq" id="XP_069213558.1">
    <property type="nucleotide sequence ID" value="XM_069350014.1"/>
</dbReference>
<feature type="compositionally biased region" description="Polar residues" evidence="1">
    <location>
        <begin position="1"/>
        <end position="12"/>
    </location>
</feature>
<proteinExistence type="predicted"/>
<dbReference type="GeneID" id="95982432"/>
<feature type="compositionally biased region" description="Acidic residues" evidence="1">
    <location>
        <begin position="67"/>
        <end position="77"/>
    </location>
</feature>
<keyword evidence="3" id="KW-1185">Reference proteome</keyword>
<comment type="caution">
    <text evidence="2">The sequence shown here is derived from an EMBL/GenBank/DDBJ whole genome shotgun (WGS) entry which is preliminary data.</text>
</comment>
<feature type="region of interest" description="Disordered" evidence="1">
    <location>
        <begin position="59"/>
        <end position="96"/>
    </location>
</feature>
<evidence type="ECO:0000313" key="2">
    <source>
        <dbReference type="EMBL" id="KAL1413614.1"/>
    </source>
</evidence>
<evidence type="ECO:0000256" key="1">
    <source>
        <dbReference type="SAM" id="MobiDB-lite"/>
    </source>
</evidence>
<evidence type="ECO:0000313" key="3">
    <source>
        <dbReference type="Proteomes" id="UP001565368"/>
    </source>
</evidence>
<protein>
    <submittedName>
        <fullName evidence="2">Uncharacterized protein</fullName>
    </submittedName>
</protein>
<organism evidence="2 3">
    <name type="scientific">Vanrija albida</name>
    <dbReference type="NCBI Taxonomy" id="181172"/>
    <lineage>
        <taxon>Eukaryota</taxon>
        <taxon>Fungi</taxon>
        <taxon>Dikarya</taxon>
        <taxon>Basidiomycota</taxon>
        <taxon>Agaricomycotina</taxon>
        <taxon>Tremellomycetes</taxon>
        <taxon>Trichosporonales</taxon>
        <taxon>Trichosporonaceae</taxon>
        <taxon>Vanrija</taxon>
    </lineage>
</organism>
<dbReference type="Proteomes" id="UP001565368">
    <property type="component" value="Unassembled WGS sequence"/>
</dbReference>
<sequence>MRWSGDWSSPTRQCLYHNPTHRTEPNPTALSDCITMDMNVRPDPPPFQPAPLNEGLVAAAPKSAGVSEEEHEAEMETEPMMLPGKIALGSKPMRKM</sequence>
<gene>
    <name evidence="2" type="ORF">Q8F55_001389</name>
</gene>
<dbReference type="EMBL" id="JBBXJM010000001">
    <property type="protein sequence ID" value="KAL1413614.1"/>
    <property type="molecule type" value="Genomic_DNA"/>
</dbReference>